<dbReference type="PANTHER" id="PTHR43736">
    <property type="entry name" value="ADP-RIBOSE PYROPHOSPHATASE"/>
    <property type="match status" value="1"/>
</dbReference>
<dbReference type="Gene3D" id="3.90.79.10">
    <property type="entry name" value="Nucleoside Triphosphate Pyrophosphohydrolase"/>
    <property type="match status" value="1"/>
</dbReference>
<proteinExistence type="inferred from homology"/>
<comment type="similarity">
    <text evidence="1">Belongs to the Nudix hydrolase family.</text>
</comment>
<feature type="domain" description="Nudix hydrolase" evidence="2">
    <location>
        <begin position="59"/>
        <end position="194"/>
    </location>
</feature>
<dbReference type="EMBL" id="VFOP01000001">
    <property type="protein sequence ID" value="TQL52365.1"/>
    <property type="molecule type" value="Genomic_DNA"/>
</dbReference>
<dbReference type="InterPro" id="IPR000086">
    <property type="entry name" value="NUDIX_hydrolase_dom"/>
</dbReference>
<reference evidence="3 4" key="1">
    <citation type="submission" date="2019-06" db="EMBL/GenBank/DDBJ databases">
        <title>Sequencing the genomes of 1000 actinobacteria strains.</title>
        <authorList>
            <person name="Klenk H.-P."/>
        </authorList>
    </citation>
    <scope>NUCLEOTIDE SEQUENCE [LARGE SCALE GENOMIC DNA]</scope>
    <source>
        <strain evidence="3 4">DSM 12335</strain>
    </source>
</reference>
<dbReference type="CDD" id="cd03674">
    <property type="entry name" value="NUDIX_Hydrolase"/>
    <property type="match status" value="1"/>
</dbReference>
<sequence length="201" mass="21958">MIRVGSGQTGPVTSRSLHRDALRTLTAWVPPTPEQALLRDRFGGHLYDYDDGLSRECHPDHLTASVLVVSPDGGQVLLTLHRKAGRWFQFGGHCEPGDETLAGAALREAVEESGLAADELDLDPVPVHLDEHEVPFCGERGDVHHLDVRFLAVARGGARPVVSEESLDVRWWPADGIPGATEEMTALVRLARERIGGQARR</sequence>
<evidence type="ECO:0000259" key="2">
    <source>
        <dbReference type="PROSITE" id="PS51462"/>
    </source>
</evidence>
<protein>
    <submittedName>
        <fullName evidence="3">8-oxo-dGTP pyrophosphatase MutT (NUDIX family)</fullName>
    </submittedName>
</protein>
<evidence type="ECO:0000313" key="3">
    <source>
        <dbReference type="EMBL" id="TQL52365.1"/>
    </source>
</evidence>
<name>A0A542YWA6_9MICO</name>
<gene>
    <name evidence="3" type="ORF">FB467_3546</name>
</gene>
<comment type="caution">
    <text evidence="3">The sequence shown here is derived from an EMBL/GenBank/DDBJ whole genome shotgun (WGS) entry which is preliminary data.</text>
</comment>
<accession>A0A542YWA6</accession>
<evidence type="ECO:0000313" key="4">
    <source>
        <dbReference type="Proteomes" id="UP000319516"/>
    </source>
</evidence>
<organism evidence="3 4">
    <name type="scientific">Ornithinicoccus hortensis</name>
    <dbReference type="NCBI Taxonomy" id="82346"/>
    <lineage>
        <taxon>Bacteria</taxon>
        <taxon>Bacillati</taxon>
        <taxon>Actinomycetota</taxon>
        <taxon>Actinomycetes</taxon>
        <taxon>Micrococcales</taxon>
        <taxon>Intrasporangiaceae</taxon>
        <taxon>Ornithinicoccus</taxon>
    </lineage>
</organism>
<dbReference type="PANTHER" id="PTHR43736:SF1">
    <property type="entry name" value="DIHYDRONEOPTERIN TRIPHOSPHATE DIPHOSPHATASE"/>
    <property type="match status" value="1"/>
</dbReference>
<dbReference type="Pfam" id="PF00293">
    <property type="entry name" value="NUDIX"/>
    <property type="match status" value="1"/>
</dbReference>
<dbReference type="SUPFAM" id="SSF55811">
    <property type="entry name" value="Nudix"/>
    <property type="match status" value="1"/>
</dbReference>
<keyword evidence="4" id="KW-1185">Reference proteome</keyword>
<evidence type="ECO:0000256" key="1">
    <source>
        <dbReference type="ARBA" id="ARBA00005582"/>
    </source>
</evidence>
<dbReference type="Proteomes" id="UP000319516">
    <property type="component" value="Unassembled WGS sequence"/>
</dbReference>
<dbReference type="AlphaFoldDB" id="A0A542YWA6"/>
<dbReference type="InterPro" id="IPR015797">
    <property type="entry name" value="NUDIX_hydrolase-like_dom_sf"/>
</dbReference>
<dbReference type="PROSITE" id="PS51462">
    <property type="entry name" value="NUDIX"/>
    <property type="match status" value="1"/>
</dbReference>